<comment type="caution">
    <text evidence="1">The sequence shown here is derived from an EMBL/GenBank/DDBJ whole genome shotgun (WGS) entry which is preliminary data.</text>
</comment>
<reference evidence="1 2" key="1">
    <citation type="journal article" date="2019" name="Sci. Rep.">
        <title>Orb-weaving spider Araneus ventricosus genome elucidates the spidroin gene catalogue.</title>
        <authorList>
            <person name="Kono N."/>
            <person name="Nakamura H."/>
            <person name="Ohtoshi R."/>
            <person name="Moran D.A.P."/>
            <person name="Shinohara A."/>
            <person name="Yoshida Y."/>
            <person name="Fujiwara M."/>
            <person name="Mori M."/>
            <person name="Tomita M."/>
            <person name="Arakawa K."/>
        </authorList>
    </citation>
    <scope>NUCLEOTIDE SEQUENCE [LARGE SCALE GENOMIC DNA]</scope>
</reference>
<keyword evidence="2" id="KW-1185">Reference proteome</keyword>
<dbReference type="AlphaFoldDB" id="A0A4Y2G9Y8"/>
<dbReference type="EMBL" id="BGPR01001305">
    <property type="protein sequence ID" value="GBM50632.1"/>
    <property type="molecule type" value="Genomic_DNA"/>
</dbReference>
<proteinExistence type="predicted"/>
<accession>A0A4Y2G9Y8</accession>
<sequence>MNWLINYYSIIVKGFSLITFTFRFEVAPGIFLETVPEILNCGSDNEKETRAEAAFSTPAGGHLTHMALARIRPAHTDVFWWNWISKIELSGPRKPRSYYKATVASHT</sequence>
<name>A0A4Y2G9Y8_ARAVE</name>
<organism evidence="1 2">
    <name type="scientific">Araneus ventricosus</name>
    <name type="common">Orbweaver spider</name>
    <name type="synonym">Epeira ventricosa</name>
    <dbReference type="NCBI Taxonomy" id="182803"/>
    <lineage>
        <taxon>Eukaryota</taxon>
        <taxon>Metazoa</taxon>
        <taxon>Ecdysozoa</taxon>
        <taxon>Arthropoda</taxon>
        <taxon>Chelicerata</taxon>
        <taxon>Arachnida</taxon>
        <taxon>Araneae</taxon>
        <taxon>Araneomorphae</taxon>
        <taxon>Entelegynae</taxon>
        <taxon>Araneoidea</taxon>
        <taxon>Araneidae</taxon>
        <taxon>Araneus</taxon>
    </lineage>
</organism>
<evidence type="ECO:0000313" key="1">
    <source>
        <dbReference type="EMBL" id="GBM50632.1"/>
    </source>
</evidence>
<dbReference type="Proteomes" id="UP000499080">
    <property type="component" value="Unassembled WGS sequence"/>
</dbReference>
<protein>
    <submittedName>
        <fullName evidence="1">Uncharacterized protein</fullName>
    </submittedName>
</protein>
<evidence type="ECO:0000313" key="2">
    <source>
        <dbReference type="Proteomes" id="UP000499080"/>
    </source>
</evidence>
<gene>
    <name evidence="1" type="ORF">AVEN_70262_1</name>
</gene>